<dbReference type="Gene3D" id="3.30.450.20">
    <property type="entry name" value="PAS domain"/>
    <property type="match status" value="2"/>
</dbReference>
<protein>
    <submittedName>
        <fullName evidence="2">PAS domain-containing protein</fullName>
    </submittedName>
</protein>
<evidence type="ECO:0000313" key="2">
    <source>
        <dbReference type="EMBL" id="MBM2765502.1"/>
    </source>
</evidence>
<evidence type="ECO:0000313" key="3">
    <source>
        <dbReference type="Proteomes" id="UP000755577"/>
    </source>
</evidence>
<dbReference type="GeneID" id="56498789"/>
<gene>
    <name evidence="2" type="ORF">JQK92_03590</name>
</gene>
<dbReference type="RefSeq" id="WP_174925207.1">
    <property type="nucleotide sequence ID" value="NZ_CABVLY010000002.1"/>
</dbReference>
<keyword evidence="3" id="KW-1185">Reference proteome</keyword>
<dbReference type="Pfam" id="PF08448">
    <property type="entry name" value="PAS_4"/>
    <property type="match status" value="1"/>
</dbReference>
<dbReference type="SMART" id="SM00086">
    <property type="entry name" value="PAC"/>
    <property type="match status" value="2"/>
</dbReference>
<proteinExistence type="predicted"/>
<dbReference type="InterPro" id="IPR001610">
    <property type="entry name" value="PAC"/>
</dbReference>
<accession>A0ABS2AXN9</accession>
<dbReference type="InterPro" id="IPR013656">
    <property type="entry name" value="PAS_4"/>
</dbReference>
<sequence length="429" mass="48131">MEKTPMIADTINDLRNIENNKPKDKPVSDPKAVLSTICLPACIIDGRGYVVSLNEPWRKLINPSIDPQKYNPWAELINPSDRYRAVSNFCAALVKGNCISFECRLNGSDIDSKRWYIATLQPTRNLEWLCIFFDIDEIKTREISLERRASIQSDMLDISVDCIKLVATDGMLLHMNKAGCQALGIPENSAFGMPWLDLLPADIQPAGRVALNLAKDGKSGRFPGRSVDSNGRIQHWDNMLTPVMGPAGQVTTILCISREATREIESRDVNQQLQDRLNIVARFGNIGFFEFDVHVKRIALDDHCRKILSLNTTDDSRSIDELGALVHPEDMQQAVCVTSIDQGPSASRLEYFSEFRIIRSGGEIRKIRLVAYLTRNPQEPDRVFGMISDITDKALDSIGENANPAPKSDTFTRTYRNLSDFLQLKVSSN</sequence>
<dbReference type="InterPro" id="IPR035965">
    <property type="entry name" value="PAS-like_dom_sf"/>
</dbReference>
<dbReference type="Proteomes" id="UP000755577">
    <property type="component" value="Unassembled WGS sequence"/>
</dbReference>
<reference evidence="2 3" key="1">
    <citation type="submission" date="2021-02" db="EMBL/GenBank/DDBJ databases">
        <title>Draft genome of the type strains Burkholderia anthina DSM16086.</title>
        <authorList>
            <person name="Hertel R."/>
            <person name="Meissner J."/>
            <person name="Poehlein A."/>
            <person name="Daniel R."/>
            <person name="Commichau F.M."/>
        </authorList>
    </citation>
    <scope>NUCLEOTIDE SEQUENCE [LARGE SCALE GENOMIC DNA]</scope>
    <source>
        <strain evidence="2 3">DSM 16086</strain>
    </source>
</reference>
<dbReference type="Gene3D" id="2.10.70.100">
    <property type="match status" value="1"/>
</dbReference>
<feature type="domain" description="PAS fold-4" evidence="1">
    <location>
        <begin position="157"/>
        <end position="263"/>
    </location>
</feature>
<dbReference type="EMBL" id="JAFCIQ010000002">
    <property type="protein sequence ID" value="MBM2765502.1"/>
    <property type="molecule type" value="Genomic_DNA"/>
</dbReference>
<name>A0ABS2AXN9_9BURK</name>
<evidence type="ECO:0000259" key="1">
    <source>
        <dbReference type="Pfam" id="PF08448"/>
    </source>
</evidence>
<organism evidence="2 3">
    <name type="scientific">Burkholderia anthina</name>
    <dbReference type="NCBI Taxonomy" id="179879"/>
    <lineage>
        <taxon>Bacteria</taxon>
        <taxon>Pseudomonadati</taxon>
        <taxon>Pseudomonadota</taxon>
        <taxon>Betaproteobacteria</taxon>
        <taxon>Burkholderiales</taxon>
        <taxon>Burkholderiaceae</taxon>
        <taxon>Burkholderia</taxon>
        <taxon>Burkholderia cepacia complex</taxon>
    </lineage>
</organism>
<dbReference type="SUPFAM" id="SSF55785">
    <property type="entry name" value="PYP-like sensor domain (PAS domain)"/>
    <property type="match status" value="3"/>
</dbReference>
<comment type="caution">
    <text evidence="2">The sequence shown here is derived from an EMBL/GenBank/DDBJ whole genome shotgun (WGS) entry which is preliminary data.</text>
</comment>